<comment type="caution">
    <text evidence="1">The sequence shown here is derived from an EMBL/GenBank/DDBJ whole genome shotgun (WGS) entry which is preliminary data.</text>
</comment>
<dbReference type="AlphaFoldDB" id="A0A7X1D717"/>
<dbReference type="InterPro" id="IPR031616">
    <property type="entry name" value="BsrE-like"/>
</dbReference>
<dbReference type="EMBL" id="JAARYD010000001">
    <property type="protein sequence ID" value="MBC2175120.1"/>
    <property type="molecule type" value="Genomic_DNA"/>
</dbReference>
<gene>
    <name evidence="1" type="ORF">HCB27_00715</name>
</gene>
<reference evidence="1 2" key="1">
    <citation type="submission" date="2020-03" db="EMBL/GenBank/DDBJ databases">
        <title>Soil Listeria distribution.</title>
        <authorList>
            <person name="Liao J."/>
            <person name="Wiedmann M."/>
        </authorList>
    </citation>
    <scope>NUCLEOTIDE SEQUENCE [LARGE SCALE GENOMIC DNA]</scope>
    <source>
        <strain evidence="1 2">FSL L7-0259</strain>
    </source>
</reference>
<protein>
    <submittedName>
        <fullName evidence="1">Putative holin-like toxin</fullName>
    </submittedName>
</protein>
<dbReference type="Pfam" id="PF16935">
    <property type="entry name" value="Hol_Tox"/>
    <property type="match status" value="1"/>
</dbReference>
<dbReference type="Proteomes" id="UP000541735">
    <property type="component" value="Unassembled WGS sequence"/>
</dbReference>
<sequence>MIVCTPVSKIGGDKMEVGTAIEIMLAFGIYTLALLTYVKNDRKK</sequence>
<evidence type="ECO:0000313" key="1">
    <source>
        <dbReference type="EMBL" id="MBC2175120.1"/>
    </source>
</evidence>
<accession>A0A7X1D717</accession>
<proteinExistence type="predicted"/>
<evidence type="ECO:0000313" key="2">
    <source>
        <dbReference type="Proteomes" id="UP000541735"/>
    </source>
</evidence>
<organism evidence="1 2">
    <name type="scientific">Listeria booriae</name>
    <dbReference type="NCBI Taxonomy" id="1552123"/>
    <lineage>
        <taxon>Bacteria</taxon>
        <taxon>Bacillati</taxon>
        <taxon>Bacillota</taxon>
        <taxon>Bacilli</taxon>
        <taxon>Bacillales</taxon>
        <taxon>Listeriaceae</taxon>
        <taxon>Listeria</taxon>
    </lineage>
</organism>
<name>A0A7X1D717_9LIST</name>